<evidence type="ECO:0000313" key="2">
    <source>
        <dbReference type="Proteomes" id="UP000590524"/>
    </source>
</evidence>
<name>A0A7W6LUM9_9SPHN</name>
<evidence type="ECO:0000313" key="1">
    <source>
        <dbReference type="EMBL" id="MBB4149782.1"/>
    </source>
</evidence>
<dbReference type="EMBL" id="JACIEU010000014">
    <property type="protein sequence ID" value="MBB4149782.1"/>
    <property type="molecule type" value="Genomic_DNA"/>
</dbReference>
<protein>
    <submittedName>
        <fullName evidence="1">Uncharacterized protein</fullName>
    </submittedName>
</protein>
<dbReference type="RefSeq" id="WP_380814493.1">
    <property type="nucleotide sequence ID" value="NZ_JBHRXA010000001.1"/>
</dbReference>
<keyword evidence="2" id="KW-1185">Reference proteome</keyword>
<accession>A0A7W6LUM9</accession>
<organism evidence="1 2">
    <name type="scientific">Sphingobium scionense</name>
    <dbReference type="NCBI Taxonomy" id="1404341"/>
    <lineage>
        <taxon>Bacteria</taxon>
        <taxon>Pseudomonadati</taxon>
        <taxon>Pseudomonadota</taxon>
        <taxon>Alphaproteobacteria</taxon>
        <taxon>Sphingomonadales</taxon>
        <taxon>Sphingomonadaceae</taxon>
        <taxon>Sphingobium</taxon>
    </lineage>
</organism>
<sequence length="155" mass="17093">MVQSVEAKLSELGDLTAKVTFQNSGASPARRLRWLYNAHIVAVYGDNTQRGMMLGDEPDLERSHWRQDIPSADSWTSYPLGLRSQDGVAALLEKATFVAITIKVVADFQDVFGETHREIACFEGRVNPSERDASYTALHSAHDNALDDKTESPAA</sequence>
<dbReference type="Proteomes" id="UP000590524">
    <property type="component" value="Unassembled WGS sequence"/>
</dbReference>
<dbReference type="AlphaFoldDB" id="A0A7W6LUM9"/>
<reference evidence="1 2" key="1">
    <citation type="submission" date="2020-08" db="EMBL/GenBank/DDBJ databases">
        <title>Genomic Encyclopedia of Type Strains, Phase IV (KMG-IV): sequencing the most valuable type-strain genomes for metagenomic binning, comparative biology and taxonomic classification.</title>
        <authorList>
            <person name="Goeker M."/>
        </authorList>
    </citation>
    <scope>NUCLEOTIDE SEQUENCE [LARGE SCALE GENOMIC DNA]</scope>
    <source>
        <strain evidence="1 2">DSM 19371</strain>
    </source>
</reference>
<gene>
    <name evidence="1" type="ORF">GGQ90_003574</name>
</gene>
<comment type="caution">
    <text evidence="1">The sequence shown here is derived from an EMBL/GenBank/DDBJ whole genome shotgun (WGS) entry which is preliminary data.</text>
</comment>
<proteinExistence type="predicted"/>